<dbReference type="Pfam" id="PF00990">
    <property type="entry name" value="GGDEF"/>
    <property type="match status" value="1"/>
</dbReference>
<gene>
    <name evidence="4" type="ORF">EXZ61_20380</name>
</gene>
<dbReference type="CDD" id="cd01949">
    <property type="entry name" value="GGDEF"/>
    <property type="match status" value="1"/>
</dbReference>
<feature type="transmembrane region" description="Helical" evidence="1">
    <location>
        <begin position="170"/>
        <end position="193"/>
    </location>
</feature>
<name>A0A515EUG0_9BURK</name>
<accession>A0A515EUG0</accession>
<dbReference type="Pfam" id="PF00563">
    <property type="entry name" value="EAL"/>
    <property type="match status" value="1"/>
</dbReference>
<dbReference type="InterPro" id="IPR000160">
    <property type="entry name" value="GGDEF_dom"/>
</dbReference>
<proteinExistence type="predicted"/>
<dbReference type="SUPFAM" id="SSF55785">
    <property type="entry name" value="PYP-like sensor domain (PAS domain)"/>
    <property type="match status" value="1"/>
</dbReference>
<feature type="transmembrane region" description="Helical" evidence="1">
    <location>
        <begin position="92"/>
        <end position="110"/>
    </location>
</feature>
<dbReference type="KEGG" id="rhg:EXZ61_20380"/>
<dbReference type="NCBIfam" id="TIGR00254">
    <property type="entry name" value="GGDEF"/>
    <property type="match status" value="1"/>
</dbReference>
<dbReference type="InterPro" id="IPR043128">
    <property type="entry name" value="Rev_trsase/Diguanyl_cyclase"/>
</dbReference>
<dbReference type="EMBL" id="CP036282">
    <property type="protein sequence ID" value="QDL56322.1"/>
    <property type="molecule type" value="Genomic_DNA"/>
</dbReference>
<dbReference type="SUPFAM" id="SSF55073">
    <property type="entry name" value="Nucleotide cyclase"/>
    <property type="match status" value="1"/>
</dbReference>
<dbReference type="SUPFAM" id="SSF141868">
    <property type="entry name" value="EAL domain-like"/>
    <property type="match status" value="1"/>
</dbReference>
<dbReference type="RefSeq" id="WP_142813761.1">
    <property type="nucleotide sequence ID" value="NZ_CP036282.1"/>
</dbReference>
<dbReference type="InterPro" id="IPR035965">
    <property type="entry name" value="PAS-like_dom_sf"/>
</dbReference>
<dbReference type="AlphaFoldDB" id="A0A515EUG0"/>
<dbReference type="Proteomes" id="UP000317365">
    <property type="component" value="Chromosome"/>
</dbReference>
<keyword evidence="1" id="KW-0812">Transmembrane</keyword>
<sequence length="747" mass="82541">MFAAYEVGSFAIAILGLAFAAVWLNDRTNRAALYWCVAHFSLAASSFTGFRYQETQNLGWVAISTVGTIVFLVFLWAANAALRQQDTTPKQWALHGLAITLGLLLAWLLGGQPWGRLYVFCLLVWSYGYSAYLFFWQLKMPWVAGAFAIRCLTYLPKLENFAPFADLPIASWATVLGWLSSVYLGTVLIHAAVQQSSRRLNQALRHLPHAIVAQRADNSVVFCNEAFLRLAKAPHIQQLKNHMDNNPWALQLMQLIQFTATPVPMGNTLIREIELCPPEGTSFPAEITFSHFDDFGSAVRITQIRDLSERKNAENARIRQLTTDDLTGLPNRNYLEQQLQTSLHLCKENGGQYALLLIDVDHFKQLNDAFGHRQGDVVLKTLAQQLLAQCTTDELLVRLGGDEFALLTQASLATDPHSTWDSRAQALCQALVQSVDQGDLSFRLGVSIGVTTVSATSTSAQDLLQQAELAMYEAKKRGRGSHVFFDATMNDALTDALRLEGALHQAVPQGELTLHYQPIVVAGTAKLHKLEALLRWTSASLGPVSPARFIPMAEQSTLIVELGNWVIHEAMRQRAAWQQQTAHPPIISINVSARQFAQENFVPMLLAATQHHGVQPSAFELELTEYTLVADNPAIALHLQALRACGFSISLDDFGTGYSSLSYLARFNLHTIKIDRSFITNLETDARSQALVKAIIAMGHSLGLAVVAEGVETPAQQAFLVAEQCDYLQGYLFGRPAPASTFLEEHS</sequence>
<dbReference type="PANTHER" id="PTHR44757:SF2">
    <property type="entry name" value="BIOFILM ARCHITECTURE MAINTENANCE PROTEIN MBAA"/>
    <property type="match status" value="1"/>
</dbReference>
<dbReference type="InterPro" id="IPR052155">
    <property type="entry name" value="Biofilm_reg_signaling"/>
</dbReference>
<feature type="transmembrane region" description="Helical" evidence="1">
    <location>
        <begin position="116"/>
        <end position="135"/>
    </location>
</feature>
<keyword evidence="1" id="KW-0472">Membrane</keyword>
<dbReference type="CDD" id="cd01948">
    <property type="entry name" value="EAL"/>
    <property type="match status" value="1"/>
</dbReference>
<reference evidence="5" key="1">
    <citation type="submission" date="2019-02" db="EMBL/GenBank/DDBJ databases">
        <title>Complete genome sequence of Rhodoferax sp. Gr-4.</title>
        <authorList>
            <person name="Jin L."/>
        </authorList>
    </citation>
    <scope>NUCLEOTIDE SEQUENCE [LARGE SCALE GENOMIC DNA]</scope>
    <source>
        <strain evidence="5">Gr-4</strain>
    </source>
</reference>
<dbReference type="InterPro" id="IPR035919">
    <property type="entry name" value="EAL_sf"/>
</dbReference>
<dbReference type="Gene3D" id="3.30.450.20">
    <property type="entry name" value="PAS domain"/>
    <property type="match status" value="1"/>
</dbReference>
<feature type="transmembrane region" description="Helical" evidence="1">
    <location>
        <begin position="58"/>
        <end position="80"/>
    </location>
</feature>
<dbReference type="SMART" id="SM00052">
    <property type="entry name" value="EAL"/>
    <property type="match status" value="1"/>
</dbReference>
<keyword evidence="1" id="KW-1133">Transmembrane helix</keyword>
<evidence type="ECO:0000313" key="4">
    <source>
        <dbReference type="EMBL" id="QDL56322.1"/>
    </source>
</evidence>
<keyword evidence="5" id="KW-1185">Reference proteome</keyword>
<evidence type="ECO:0000259" key="2">
    <source>
        <dbReference type="PROSITE" id="PS50883"/>
    </source>
</evidence>
<evidence type="ECO:0000259" key="3">
    <source>
        <dbReference type="PROSITE" id="PS50887"/>
    </source>
</evidence>
<dbReference type="PROSITE" id="PS50883">
    <property type="entry name" value="EAL"/>
    <property type="match status" value="1"/>
</dbReference>
<feature type="domain" description="GGDEF" evidence="3">
    <location>
        <begin position="351"/>
        <end position="487"/>
    </location>
</feature>
<dbReference type="SMART" id="SM00267">
    <property type="entry name" value="GGDEF"/>
    <property type="match status" value="1"/>
</dbReference>
<feature type="domain" description="EAL" evidence="2">
    <location>
        <begin position="496"/>
        <end position="747"/>
    </location>
</feature>
<reference evidence="5" key="2">
    <citation type="journal article" date="2020" name="Int. J. Syst. Evol. Microbiol.">
        <title>Genomic insights into a novel species Rhodoferax aquaticus sp. nov., isolated from freshwater.</title>
        <authorList>
            <person name="Li T."/>
            <person name="Zhuo Y."/>
            <person name="Jin C.Z."/>
            <person name="Wu X."/>
            <person name="Ko S.R."/>
            <person name="Jin F.J."/>
            <person name="Ahn C.Y."/>
            <person name="Oh H.M."/>
            <person name="Lee H.G."/>
            <person name="Jin L."/>
        </authorList>
    </citation>
    <scope>NUCLEOTIDE SEQUENCE [LARGE SCALE GENOMIC DNA]</scope>
    <source>
        <strain evidence="5">Gr-4</strain>
    </source>
</reference>
<organism evidence="4 5">
    <name type="scientific">Rhodoferax aquaticus</name>
    <dbReference type="NCBI Taxonomy" id="2527691"/>
    <lineage>
        <taxon>Bacteria</taxon>
        <taxon>Pseudomonadati</taxon>
        <taxon>Pseudomonadota</taxon>
        <taxon>Betaproteobacteria</taxon>
        <taxon>Burkholderiales</taxon>
        <taxon>Comamonadaceae</taxon>
        <taxon>Rhodoferax</taxon>
    </lineage>
</organism>
<dbReference type="PANTHER" id="PTHR44757">
    <property type="entry name" value="DIGUANYLATE CYCLASE DGCP"/>
    <property type="match status" value="1"/>
</dbReference>
<feature type="transmembrane region" description="Helical" evidence="1">
    <location>
        <begin position="6"/>
        <end position="24"/>
    </location>
</feature>
<dbReference type="PROSITE" id="PS50887">
    <property type="entry name" value="GGDEF"/>
    <property type="match status" value="1"/>
</dbReference>
<dbReference type="Gene3D" id="3.20.20.450">
    <property type="entry name" value="EAL domain"/>
    <property type="match status" value="1"/>
</dbReference>
<evidence type="ECO:0000256" key="1">
    <source>
        <dbReference type="SAM" id="Phobius"/>
    </source>
</evidence>
<dbReference type="Gene3D" id="3.30.70.270">
    <property type="match status" value="1"/>
</dbReference>
<protein>
    <submittedName>
        <fullName evidence="4">Bifunctional diguanylate cyclase/phosphodiesterase</fullName>
    </submittedName>
</protein>
<feature type="transmembrane region" description="Helical" evidence="1">
    <location>
        <begin position="31"/>
        <end position="52"/>
    </location>
</feature>
<evidence type="ECO:0000313" key="5">
    <source>
        <dbReference type="Proteomes" id="UP000317365"/>
    </source>
</evidence>
<dbReference type="InterPro" id="IPR001633">
    <property type="entry name" value="EAL_dom"/>
</dbReference>
<dbReference type="InterPro" id="IPR029787">
    <property type="entry name" value="Nucleotide_cyclase"/>
</dbReference>